<dbReference type="NCBIfam" id="NF002528">
    <property type="entry name" value="PRK01966.1-4"/>
    <property type="match status" value="1"/>
</dbReference>
<evidence type="ECO:0000256" key="7">
    <source>
        <dbReference type="ARBA" id="ARBA00022960"/>
    </source>
</evidence>
<evidence type="ECO:0000313" key="16">
    <source>
        <dbReference type="Proteomes" id="UP000242972"/>
    </source>
</evidence>
<proteinExistence type="inferred from homology"/>
<evidence type="ECO:0000313" key="15">
    <source>
        <dbReference type="EMBL" id="PSR29657.1"/>
    </source>
</evidence>
<keyword evidence="6 13" id="KW-0067">ATP-binding</keyword>
<dbReference type="NCBIfam" id="TIGR01205">
    <property type="entry name" value="D_ala_D_alaTIGR"/>
    <property type="match status" value="1"/>
</dbReference>
<feature type="domain" description="ATP-grasp" evidence="14">
    <location>
        <begin position="124"/>
        <end position="331"/>
    </location>
</feature>
<evidence type="ECO:0000256" key="10">
    <source>
        <dbReference type="HAMAP-Rule" id="MF_00047"/>
    </source>
</evidence>
<dbReference type="EC" id="6.3.2.4" evidence="10"/>
<dbReference type="InterPro" id="IPR011095">
    <property type="entry name" value="Dala_Dala_lig_C"/>
</dbReference>
<comment type="similarity">
    <text evidence="2 10">Belongs to the D-alanine--D-alanine ligase family.</text>
</comment>
<keyword evidence="12" id="KW-0479">Metal-binding</keyword>
<accession>A0A2T2X5C1</accession>
<evidence type="ECO:0000256" key="1">
    <source>
        <dbReference type="ARBA" id="ARBA00004496"/>
    </source>
</evidence>
<dbReference type="GO" id="GO:0009252">
    <property type="term" value="P:peptidoglycan biosynthetic process"/>
    <property type="evidence" value="ECO:0007669"/>
    <property type="project" value="UniProtKB-UniRule"/>
</dbReference>
<comment type="catalytic activity">
    <reaction evidence="10">
        <text>2 D-alanine + ATP = D-alanyl-D-alanine + ADP + phosphate + H(+)</text>
        <dbReference type="Rhea" id="RHEA:11224"/>
        <dbReference type="ChEBI" id="CHEBI:15378"/>
        <dbReference type="ChEBI" id="CHEBI:30616"/>
        <dbReference type="ChEBI" id="CHEBI:43474"/>
        <dbReference type="ChEBI" id="CHEBI:57416"/>
        <dbReference type="ChEBI" id="CHEBI:57822"/>
        <dbReference type="ChEBI" id="CHEBI:456216"/>
        <dbReference type="EC" id="6.3.2.4"/>
    </reaction>
</comment>
<dbReference type="Pfam" id="PF07478">
    <property type="entry name" value="Dala_Dala_lig_C"/>
    <property type="match status" value="1"/>
</dbReference>
<feature type="active site" evidence="11">
    <location>
        <position position="173"/>
    </location>
</feature>
<keyword evidence="4 10" id="KW-0436">Ligase</keyword>
<dbReference type="UniPathway" id="UPA00219"/>
<protein>
    <recommendedName>
        <fullName evidence="10">D-alanine--D-alanine ligase</fullName>
        <ecNumber evidence="10">6.3.2.4</ecNumber>
    </recommendedName>
    <alternativeName>
        <fullName evidence="10">D-Ala-D-Ala ligase</fullName>
    </alternativeName>
    <alternativeName>
        <fullName evidence="10">D-alanylalanine synthetase</fullName>
    </alternativeName>
</protein>
<keyword evidence="7 10" id="KW-0133">Cell shape</keyword>
<evidence type="ECO:0000256" key="2">
    <source>
        <dbReference type="ARBA" id="ARBA00010871"/>
    </source>
</evidence>
<dbReference type="SUPFAM" id="SSF56059">
    <property type="entry name" value="Glutathione synthetase ATP-binding domain-like"/>
    <property type="match status" value="1"/>
</dbReference>
<dbReference type="PROSITE" id="PS00843">
    <property type="entry name" value="DALA_DALA_LIGASE_1"/>
    <property type="match status" value="1"/>
</dbReference>
<feature type="binding site" evidence="12">
    <location>
        <position position="286"/>
    </location>
    <ligand>
        <name>Mg(2+)</name>
        <dbReference type="ChEBI" id="CHEBI:18420"/>
        <label>1</label>
    </ligand>
</feature>
<comment type="subcellular location">
    <subcellularLocation>
        <location evidence="1 10">Cytoplasm</location>
    </subcellularLocation>
</comment>
<dbReference type="InterPro" id="IPR005905">
    <property type="entry name" value="D_ala_D_ala"/>
</dbReference>
<dbReference type="InterPro" id="IPR000291">
    <property type="entry name" value="D-Ala_lig_Van_CS"/>
</dbReference>
<dbReference type="InterPro" id="IPR011127">
    <property type="entry name" value="Dala_Dala_lig_N"/>
</dbReference>
<dbReference type="PANTHER" id="PTHR23132">
    <property type="entry name" value="D-ALANINE--D-ALANINE LIGASE"/>
    <property type="match status" value="1"/>
</dbReference>
<dbReference type="AlphaFoldDB" id="A0A2T2X5C1"/>
<dbReference type="GO" id="GO:0046872">
    <property type="term" value="F:metal ion binding"/>
    <property type="evidence" value="ECO:0007669"/>
    <property type="project" value="UniProtKB-KW"/>
</dbReference>
<dbReference type="Pfam" id="PF01820">
    <property type="entry name" value="Dala_Dala_lig_N"/>
    <property type="match status" value="1"/>
</dbReference>
<dbReference type="InterPro" id="IPR013815">
    <property type="entry name" value="ATP_grasp_subdomain_1"/>
</dbReference>
<gene>
    <name evidence="10" type="primary">ddl</name>
    <name evidence="15" type="ORF">C7B46_18510</name>
</gene>
<dbReference type="GO" id="GO:0008716">
    <property type="term" value="F:D-alanine-D-alanine ligase activity"/>
    <property type="evidence" value="ECO:0007669"/>
    <property type="project" value="UniProtKB-UniRule"/>
</dbReference>
<sequence length="340" mass="36185">MMGGPSSEHEVSLASGRMVYEALAGNAEYAVQALVIDRQGHWSLEANPKAVVPAPADAKAAPIPREYAMNGISLLKSTDVVFLAFHGAFGEDGTLQGLLEALGIPYTGSGPLASALAMNKGKAKELFRYHQIPVARELQFASRVLAHDIHNAVASIESQLGYPVVVKPNTGGSSVGVAIAEERDQLVDALQLARQFGVDVMVEEKLSGREVTCAVLEELDGGLRALPIIEIVPKAGVFFDFQSKYADGGADEICPAPLDPDTADLVQKMAIAAHEALGCEGFSRTDLFLTPRGVIVLEVNTIPGMTPNSLLPKAARAAGISFEELMDRLVRLALKRFRNA</sequence>
<keyword evidence="3 10" id="KW-0963">Cytoplasm</keyword>
<evidence type="ECO:0000256" key="13">
    <source>
        <dbReference type="PROSITE-ProRule" id="PRU00409"/>
    </source>
</evidence>
<keyword evidence="12" id="KW-0464">Manganese</keyword>
<evidence type="ECO:0000256" key="11">
    <source>
        <dbReference type="PIRSR" id="PIRSR039102-1"/>
    </source>
</evidence>
<evidence type="ECO:0000256" key="12">
    <source>
        <dbReference type="PIRSR" id="PIRSR039102-3"/>
    </source>
</evidence>
<evidence type="ECO:0000259" key="14">
    <source>
        <dbReference type="PROSITE" id="PS50975"/>
    </source>
</evidence>
<dbReference type="Gene3D" id="3.30.470.20">
    <property type="entry name" value="ATP-grasp fold, B domain"/>
    <property type="match status" value="1"/>
</dbReference>
<feature type="binding site" evidence="12">
    <location>
        <position position="298"/>
    </location>
    <ligand>
        <name>Mg(2+)</name>
        <dbReference type="ChEBI" id="CHEBI:18420"/>
        <label>1</label>
    </ligand>
</feature>
<keyword evidence="5 13" id="KW-0547">Nucleotide-binding</keyword>
<feature type="active site" evidence="11">
    <location>
        <position position="8"/>
    </location>
</feature>
<dbReference type="HAMAP" id="MF_00047">
    <property type="entry name" value="Dala_Dala_lig"/>
    <property type="match status" value="1"/>
</dbReference>
<comment type="function">
    <text evidence="10">Cell wall formation.</text>
</comment>
<evidence type="ECO:0000256" key="3">
    <source>
        <dbReference type="ARBA" id="ARBA00022490"/>
    </source>
</evidence>
<keyword evidence="8 10" id="KW-0573">Peptidoglycan synthesis</keyword>
<evidence type="ECO:0000256" key="5">
    <source>
        <dbReference type="ARBA" id="ARBA00022741"/>
    </source>
</evidence>
<dbReference type="GO" id="GO:0005524">
    <property type="term" value="F:ATP binding"/>
    <property type="evidence" value="ECO:0007669"/>
    <property type="project" value="UniProtKB-UniRule"/>
</dbReference>
<dbReference type="InterPro" id="IPR016185">
    <property type="entry name" value="PreATP-grasp_dom_sf"/>
</dbReference>
<comment type="pathway">
    <text evidence="10">Cell wall biogenesis; peptidoglycan biosynthesis.</text>
</comment>
<dbReference type="SMART" id="SM01209">
    <property type="entry name" value="GARS_A"/>
    <property type="match status" value="1"/>
</dbReference>
<dbReference type="PANTHER" id="PTHR23132:SF23">
    <property type="entry name" value="D-ALANINE--D-ALANINE LIGASE B"/>
    <property type="match status" value="1"/>
</dbReference>
<dbReference type="Proteomes" id="UP000242972">
    <property type="component" value="Unassembled WGS sequence"/>
</dbReference>
<name>A0A2T2X5C1_9FIRM</name>
<evidence type="ECO:0000256" key="9">
    <source>
        <dbReference type="ARBA" id="ARBA00023316"/>
    </source>
</evidence>
<comment type="cofactor">
    <cofactor evidence="12">
        <name>Mg(2+)</name>
        <dbReference type="ChEBI" id="CHEBI:18420"/>
    </cofactor>
    <cofactor evidence="12">
        <name>Mn(2+)</name>
        <dbReference type="ChEBI" id="CHEBI:29035"/>
    </cofactor>
    <text evidence="12">Binds 2 magnesium or manganese ions per subunit.</text>
</comment>
<feature type="binding site" evidence="12">
    <location>
        <position position="300"/>
    </location>
    <ligand>
        <name>Mg(2+)</name>
        <dbReference type="ChEBI" id="CHEBI:18420"/>
        <label>2</label>
    </ligand>
</feature>
<reference evidence="15 16" key="1">
    <citation type="journal article" date="2014" name="BMC Genomics">
        <title>Comparison of environmental and isolate Sulfobacillus genomes reveals diverse carbon, sulfur, nitrogen, and hydrogen metabolisms.</title>
        <authorList>
            <person name="Justice N.B."/>
            <person name="Norman A."/>
            <person name="Brown C.T."/>
            <person name="Singh A."/>
            <person name="Thomas B.C."/>
            <person name="Banfield J.F."/>
        </authorList>
    </citation>
    <scope>NUCLEOTIDE SEQUENCE [LARGE SCALE GENOMIC DNA]</scope>
    <source>
        <strain evidence="15">AMDSBA4</strain>
    </source>
</reference>
<feature type="binding site" evidence="12">
    <location>
        <position position="298"/>
    </location>
    <ligand>
        <name>Mg(2+)</name>
        <dbReference type="ChEBI" id="CHEBI:18420"/>
        <label>2</label>
    </ligand>
</feature>
<dbReference type="GO" id="GO:0005737">
    <property type="term" value="C:cytoplasm"/>
    <property type="evidence" value="ECO:0007669"/>
    <property type="project" value="UniProtKB-SubCell"/>
</dbReference>
<comment type="caution">
    <text evidence="15">The sequence shown here is derived from an EMBL/GenBank/DDBJ whole genome shotgun (WGS) entry which is preliminary data.</text>
</comment>
<feature type="active site" evidence="11">
    <location>
        <position position="309"/>
    </location>
</feature>
<dbReference type="NCBIfam" id="NF002378">
    <property type="entry name" value="PRK01372.1"/>
    <property type="match status" value="1"/>
</dbReference>
<keyword evidence="12" id="KW-0460">Magnesium</keyword>
<organism evidence="15 16">
    <name type="scientific">Sulfobacillus benefaciens</name>
    <dbReference type="NCBI Taxonomy" id="453960"/>
    <lineage>
        <taxon>Bacteria</taxon>
        <taxon>Bacillati</taxon>
        <taxon>Bacillota</taxon>
        <taxon>Clostridia</taxon>
        <taxon>Eubacteriales</taxon>
        <taxon>Clostridiales Family XVII. Incertae Sedis</taxon>
        <taxon>Sulfobacillus</taxon>
    </lineage>
</organism>
<dbReference type="PROSITE" id="PS50975">
    <property type="entry name" value="ATP_GRASP"/>
    <property type="match status" value="1"/>
</dbReference>
<dbReference type="PIRSF" id="PIRSF039102">
    <property type="entry name" value="Ddl/VanB"/>
    <property type="match status" value="1"/>
</dbReference>
<dbReference type="GO" id="GO:0008360">
    <property type="term" value="P:regulation of cell shape"/>
    <property type="evidence" value="ECO:0007669"/>
    <property type="project" value="UniProtKB-KW"/>
</dbReference>
<evidence type="ECO:0000256" key="4">
    <source>
        <dbReference type="ARBA" id="ARBA00022598"/>
    </source>
</evidence>
<dbReference type="GO" id="GO:0071555">
    <property type="term" value="P:cell wall organization"/>
    <property type="evidence" value="ECO:0007669"/>
    <property type="project" value="UniProtKB-KW"/>
</dbReference>
<evidence type="ECO:0000256" key="8">
    <source>
        <dbReference type="ARBA" id="ARBA00022984"/>
    </source>
</evidence>
<keyword evidence="9 10" id="KW-0961">Cell wall biogenesis/degradation</keyword>
<dbReference type="InterPro" id="IPR011761">
    <property type="entry name" value="ATP-grasp"/>
</dbReference>
<dbReference type="SUPFAM" id="SSF52440">
    <property type="entry name" value="PreATP-grasp domain"/>
    <property type="match status" value="1"/>
</dbReference>
<dbReference type="Gene3D" id="3.30.1490.20">
    <property type="entry name" value="ATP-grasp fold, A domain"/>
    <property type="match status" value="1"/>
</dbReference>
<dbReference type="PROSITE" id="PS00844">
    <property type="entry name" value="DALA_DALA_LIGASE_2"/>
    <property type="match status" value="1"/>
</dbReference>
<dbReference type="Gene3D" id="3.40.50.20">
    <property type="match status" value="1"/>
</dbReference>
<dbReference type="EMBL" id="PXYW01000087">
    <property type="protein sequence ID" value="PSR29657.1"/>
    <property type="molecule type" value="Genomic_DNA"/>
</dbReference>
<evidence type="ECO:0000256" key="6">
    <source>
        <dbReference type="ARBA" id="ARBA00022840"/>
    </source>
</evidence>